<sequence>MVSEGCQELWLDKAHIPRVATVEGLPKMIATLLSIRDGKRTRITRDDLCDHVWEFRFTESAPQYWRDLDPSWREEGATPMQRYFHPDGSITADPEDNVWGGHESTYTIVTGLLADGKVREHYVRINRWPKMMVERRPDWSWELRNHLYFYRSVPDSHTGTGPASISLSVSGGFS</sequence>
<accession>A0A8X8YKW6</accession>
<keyword evidence="2" id="KW-1185">Reference proteome</keyword>
<organism evidence="1">
    <name type="scientific">Salvia splendens</name>
    <name type="common">Scarlet sage</name>
    <dbReference type="NCBI Taxonomy" id="180675"/>
    <lineage>
        <taxon>Eukaryota</taxon>
        <taxon>Viridiplantae</taxon>
        <taxon>Streptophyta</taxon>
        <taxon>Embryophyta</taxon>
        <taxon>Tracheophyta</taxon>
        <taxon>Spermatophyta</taxon>
        <taxon>Magnoliopsida</taxon>
        <taxon>eudicotyledons</taxon>
        <taxon>Gunneridae</taxon>
        <taxon>Pentapetalae</taxon>
        <taxon>asterids</taxon>
        <taxon>lamiids</taxon>
        <taxon>Lamiales</taxon>
        <taxon>Lamiaceae</taxon>
        <taxon>Nepetoideae</taxon>
        <taxon>Mentheae</taxon>
        <taxon>Salviinae</taxon>
        <taxon>Salvia</taxon>
        <taxon>Salvia subgen. Calosphace</taxon>
        <taxon>core Calosphace</taxon>
    </lineage>
</organism>
<proteinExistence type="predicted"/>
<reference evidence="1" key="2">
    <citation type="submission" date="2020-08" db="EMBL/GenBank/DDBJ databases">
        <title>Plant Genome Project.</title>
        <authorList>
            <person name="Zhang R.-G."/>
        </authorList>
    </citation>
    <scope>NUCLEOTIDE SEQUENCE</scope>
    <source>
        <strain evidence="1">Huo1</strain>
        <tissue evidence="1">Leaf</tissue>
    </source>
</reference>
<dbReference type="AlphaFoldDB" id="A0A8X8YKW6"/>
<comment type="caution">
    <text evidence="1">The sequence shown here is derived from an EMBL/GenBank/DDBJ whole genome shotgun (WGS) entry which is preliminary data.</text>
</comment>
<evidence type="ECO:0000313" key="1">
    <source>
        <dbReference type="EMBL" id="KAG6433615.1"/>
    </source>
</evidence>
<name>A0A8X8YKW6_SALSN</name>
<evidence type="ECO:0000313" key="2">
    <source>
        <dbReference type="Proteomes" id="UP000298416"/>
    </source>
</evidence>
<gene>
    <name evidence="1" type="ORF">SASPL_105230</name>
</gene>
<reference evidence="1" key="1">
    <citation type="submission" date="2018-01" db="EMBL/GenBank/DDBJ databases">
        <authorList>
            <person name="Mao J.F."/>
        </authorList>
    </citation>
    <scope>NUCLEOTIDE SEQUENCE</scope>
    <source>
        <strain evidence="1">Huo1</strain>
        <tissue evidence="1">Leaf</tissue>
    </source>
</reference>
<dbReference type="Proteomes" id="UP000298416">
    <property type="component" value="Unassembled WGS sequence"/>
</dbReference>
<dbReference type="PANTHER" id="PTHR48218:SF3">
    <property type="entry name" value="OS07G0170800 PROTEIN"/>
    <property type="match status" value="1"/>
</dbReference>
<dbReference type="PANTHER" id="PTHR48218">
    <property type="entry name" value="F-BOX DOMAIN CONTAINING PROTEIN"/>
    <property type="match status" value="1"/>
</dbReference>
<protein>
    <submittedName>
        <fullName evidence="1">Uncharacterized protein</fullName>
    </submittedName>
</protein>
<dbReference type="EMBL" id="PNBA02000002">
    <property type="protein sequence ID" value="KAG6433615.1"/>
    <property type="molecule type" value="Genomic_DNA"/>
</dbReference>